<reference evidence="9" key="1">
    <citation type="journal article" date="2018" name="Genome Biol.">
        <title>SKESA: strategic k-mer extension for scrupulous assemblies.</title>
        <authorList>
            <person name="Souvorov A."/>
            <person name="Agarwala R."/>
            <person name="Lipman D.J."/>
        </authorList>
    </citation>
    <scope>NUCLEOTIDE SEQUENCE</scope>
    <source>
        <strain evidence="9">MA.CK_05/00002290</strain>
    </source>
</reference>
<keyword evidence="1" id="KW-0240">DNA-directed RNA polymerase</keyword>
<feature type="compositionally biased region" description="Basic and acidic residues" evidence="7">
    <location>
        <begin position="108"/>
        <end position="131"/>
    </location>
</feature>
<dbReference type="SUPFAM" id="SSF57783">
    <property type="entry name" value="Zinc beta-ribbon"/>
    <property type="match status" value="1"/>
</dbReference>
<dbReference type="Pfam" id="PF13362">
    <property type="entry name" value="Toprim_3"/>
    <property type="match status" value="1"/>
</dbReference>
<evidence type="ECO:0000313" key="9">
    <source>
        <dbReference type="EMBL" id="HAG5377991.1"/>
    </source>
</evidence>
<gene>
    <name evidence="9" type="ORF">G8P63_004282</name>
</gene>
<accession>A0A765BVF4</accession>
<dbReference type="InterPro" id="IPR034154">
    <property type="entry name" value="TOPRIM_DnaG/twinkle"/>
</dbReference>
<organism evidence="9">
    <name type="scientific">Salmonella enterica</name>
    <name type="common">Salmonella choleraesuis</name>
    <dbReference type="NCBI Taxonomy" id="28901"/>
    <lineage>
        <taxon>Bacteria</taxon>
        <taxon>Pseudomonadati</taxon>
        <taxon>Pseudomonadota</taxon>
        <taxon>Gammaproteobacteria</taxon>
        <taxon>Enterobacterales</taxon>
        <taxon>Enterobacteriaceae</taxon>
        <taxon>Salmonella</taxon>
    </lineage>
</organism>
<sequence>MKNIDLIREVTQAAAGQWPFVLRSMNISVPDSPRKHAACPVCGGKDRFRFDDNGRGSFICNQCGAGDGLDLIKKVNNCNATDAAVMVADVLSIDYRAAETDDSASQRNDQREAERRKHEQDRQKQAAAEAEKRRAAFSAKYQALVAQSTPGQSAYLTVKGLEYPLSLLPDGSLLLALTNGDGAVTGAQTIKPDGEKRLVAGTVKKGSFFIVNSSDNPQAVIIGEGLATVLSVHLMRPDALAVVAVDAGNLLPVAKVMRRRYPDAKIIIAADNDIRPGEPNTGRDAAEKAAISVSGWLTLPPGKHKSDWNDYHQANGPEAATAAFNDSMYQPEGEKLAVKLKAIDGGKQEQQNGKKRVIPGDELKPRVELRKDGLNWVTPKVDKQSGEMICPGEWLSDRMKTVGIGNDGKEAYLIIEMVPEGTGKIIYEAMPRHEIGMPAGWARLRGRGVSITTQSQLLNRLAEYLQREGERTVWEVTSTAGWHCGAYVMPDGEIIGTPERPVAFCGGSAAIRGYVVRGNAAEWRDHVASLMQGNHSMMLGVLVGLSAPLNSLAGGGSFGVHLFAQSSAGKTTTVEAATSLYGDPEMLKLSWDATRHGLTVEAAARNDGFIPIDEIGQGGKVTEIAQAAYSLFNGVGRIQGRKEGGNRPTIRWKIAALSTGEEDFEAYLVKGGMTPKAGQLVRLLSVPFTDTLAFNGCSDGDEHAKAIKQMASRYCGAAGREWIRWLADNKETALHAVAEKESEWARSLPDEASSQVRRVASRFALMDAAGELAAGITGWTPEECSEAVHAAFDSWVNDFGLENREKYQVITRARDFIQRYGLTRFQPYSFGKINGDMDRQYAGRINNLAGYLVSGRRKDGLPEYHIIPSVFDEEILCGISRNFGGKVLEDAGMLTRQEPGRLTSKTLTINETQQRFVVLIDQPEE</sequence>
<dbReference type="GO" id="GO:0003677">
    <property type="term" value="F:DNA binding"/>
    <property type="evidence" value="ECO:0007669"/>
    <property type="project" value="InterPro"/>
</dbReference>
<keyword evidence="4" id="KW-0548">Nucleotidyltransferase</keyword>
<evidence type="ECO:0000256" key="2">
    <source>
        <dbReference type="ARBA" id="ARBA00022515"/>
    </source>
</evidence>
<evidence type="ECO:0000256" key="1">
    <source>
        <dbReference type="ARBA" id="ARBA00022478"/>
    </source>
</evidence>
<dbReference type="SMART" id="SM00778">
    <property type="entry name" value="Prim_Zn_Ribbon"/>
    <property type="match status" value="1"/>
</dbReference>
<evidence type="ECO:0000256" key="3">
    <source>
        <dbReference type="ARBA" id="ARBA00022679"/>
    </source>
</evidence>
<evidence type="ECO:0000259" key="8">
    <source>
        <dbReference type="SMART" id="SM00778"/>
    </source>
</evidence>
<feature type="domain" description="DNA primase/helicase Gp4 N-terminal Bacteriophage T7-like" evidence="8">
    <location>
        <begin position="34"/>
        <end position="69"/>
    </location>
</feature>
<keyword evidence="3" id="KW-0808">Transferase</keyword>
<keyword evidence="5" id="KW-0235">DNA replication</keyword>
<keyword evidence="6" id="KW-0804">Transcription</keyword>
<dbReference type="EMBL" id="DAAYQX010000015">
    <property type="protein sequence ID" value="HAG5377991.1"/>
    <property type="molecule type" value="Genomic_DNA"/>
</dbReference>
<evidence type="ECO:0000256" key="4">
    <source>
        <dbReference type="ARBA" id="ARBA00022695"/>
    </source>
</evidence>
<dbReference type="InterPro" id="IPR036977">
    <property type="entry name" value="DNA_primase_Znf_CHC2"/>
</dbReference>
<dbReference type="InterPro" id="IPR013237">
    <property type="entry name" value="Phage_T7_Gp4_N"/>
</dbReference>
<dbReference type="InterPro" id="IPR009270">
    <property type="entry name" value="DUF927"/>
</dbReference>
<dbReference type="Pfam" id="PF06048">
    <property type="entry name" value="DUF927"/>
    <property type="match status" value="1"/>
</dbReference>
<dbReference type="GO" id="GO:0008270">
    <property type="term" value="F:zinc ion binding"/>
    <property type="evidence" value="ECO:0007669"/>
    <property type="project" value="InterPro"/>
</dbReference>
<reference evidence="9" key="2">
    <citation type="submission" date="2020-02" db="EMBL/GenBank/DDBJ databases">
        <authorList>
            <consortium name="NCBI Pathogen Detection Project"/>
        </authorList>
    </citation>
    <scope>NUCLEOTIDE SEQUENCE</scope>
    <source>
        <strain evidence="9">MA.CK_05/00002290</strain>
    </source>
</reference>
<dbReference type="Pfam" id="PF08273">
    <property type="entry name" value="Zn_Ribbon_Prim"/>
    <property type="match status" value="1"/>
</dbReference>
<dbReference type="Gene3D" id="3.40.1360.10">
    <property type="match status" value="1"/>
</dbReference>
<evidence type="ECO:0000256" key="7">
    <source>
        <dbReference type="SAM" id="MobiDB-lite"/>
    </source>
</evidence>
<dbReference type="GO" id="GO:0000428">
    <property type="term" value="C:DNA-directed RNA polymerase complex"/>
    <property type="evidence" value="ECO:0007669"/>
    <property type="project" value="UniProtKB-KW"/>
</dbReference>
<dbReference type="GO" id="GO:1990077">
    <property type="term" value="C:primosome complex"/>
    <property type="evidence" value="ECO:0007669"/>
    <property type="project" value="UniProtKB-KW"/>
</dbReference>
<dbReference type="GO" id="GO:0006269">
    <property type="term" value="P:DNA replication, synthesis of primer"/>
    <property type="evidence" value="ECO:0007669"/>
    <property type="project" value="UniProtKB-KW"/>
</dbReference>
<dbReference type="GO" id="GO:0004386">
    <property type="term" value="F:helicase activity"/>
    <property type="evidence" value="ECO:0007669"/>
    <property type="project" value="InterPro"/>
</dbReference>
<comment type="caution">
    <text evidence="9">The sequence shown here is derived from an EMBL/GenBank/DDBJ whole genome shotgun (WGS) entry which is preliminary data.</text>
</comment>
<dbReference type="GO" id="GO:0016779">
    <property type="term" value="F:nucleotidyltransferase activity"/>
    <property type="evidence" value="ECO:0007669"/>
    <property type="project" value="UniProtKB-KW"/>
</dbReference>
<dbReference type="CDD" id="cd01029">
    <property type="entry name" value="TOPRIM_primases"/>
    <property type="match status" value="1"/>
</dbReference>
<keyword evidence="2" id="KW-0639">Primosome</keyword>
<name>A0A765BVF4_SALER</name>
<evidence type="ECO:0000256" key="6">
    <source>
        <dbReference type="ARBA" id="ARBA00023163"/>
    </source>
</evidence>
<proteinExistence type="predicted"/>
<feature type="region of interest" description="Disordered" evidence="7">
    <location>
        <begin position="99"/>
        <end position="131"/>
    </location>
</feature>
<dbReference type="InterPro" id="IPR006171">
    <property type="entry name" value="TOPRIM_dom"/>
</dbReference>
<protein>
    <submittedName>
        <fullName evidence="9">DUF927 domain-containing protein</fullName>
    </submittedName>
</protein>
<dbReference type="Gene3D" id="3.90.580.10">
    <property type="entry name" value="Zinc finger, CHC2-type domain"/>
    <property type="match status" value="1"/>
</dbReference>
<dbReference type="AlphaFoldDB" id="A0A765BVF4"/>
<evidence type="ECO:0000256" key="5">
    <source>
        <dbReference type="ARBA" id="ARBA00022705"/>
    </source>
</evidence>